<dbReference type="EMBL" id="JAQQPM010000007">
    <property type="protein sequence ID" value="KAK2073407.1"/>
    <property type="molecule type" value="Genomic_DNA"/>
</dbReference>
<dbReference type="GO" id="GO:0006998">
    <property type="term" value="P:nuclear envelope organization"/>
    <property type="evidence" value="ECO:0007669"/>
    <property type="project" value="InterPro"/>
</dbReference>
<evidence type="ECO:0000259" key="3">
    <source>
        <dbReference type="SMART" id="SM01042"/>
    </source>
</evidence>
<organism evidence="4 5">
    <name type="scientific">Phyllachora maydis</name>
    <dbReference type="NCBI Taxonomy" id="1825666"/>
    <lineage>
        <taxon>Eukaryota</taxon>
        <taxon>Fungi</taxon>
        <taxon>Dikarya</taxon>
        <taxon>Ascomycota</taxon>
        <taxon>Pezizomycotina</taxon>
        <taxon>Sordariomycetes</taxon>
        <taxon>Sordariomycetidae</taxon>
        <taxon>Phyllachorales</taxon>
        <taxon>Phyllachoraceae</taxon>
        <taxon>Phyllachora</taxon>
    </lineage>
</organism>
<evidence type="ECO:0000313" key="4">
    <source>
        <dbReference type="EMBL" id="KAK2073407.1"/>
    </source>
</evidence>
<name>A0AAD9IAT7_9PEZI</name>
<feature type="domain" description="Brl1/Brr6" evidence="3">
    <location>
        <begin position="249"/>
        <end position="376"/>
    </location>
</feature>
<dbReference type="Pfam" id="PF10104">
    <property type="entry name" value="Brr6_like_C_C"/>
    <property type="match status" value="1"/>
</dbReference>
<keyword evidence="2" id="KW-0812">Transmembrane</keyword>
<feature type="compositionally biased region" description="Basic and acidic residues" evidence="1">
    <location>
        <begin position="213"/>
        <end position="227"/>
    </location>
</feature>
<sequence>MQNPRAGGGPMEFEWQNAHGPRDPTSPFTQLPSWRGASSFASPMGLGSASNKAGGVFGSTAVAEPHQPPPSSSFNPKLGSRVAPAFRNKAFFTPQKSVSDVAMSDFSAAESSPAATDVSVTPKDTPDDGDDGSSHTRTVRGHSWVRPLLSGRRSTHVQHAPGKGELARTHRIEKPRKRRREGADRDVGTVRWRHPGGEPDGEAGDGDRDDSDPDGHRAKRAHTDARPTKSAAAAFLELLREHPHAPAILGSWLNLSVSAATTALVLGLVWAFAAAVRADMRDEVGRARAQLLEVARKCGEHYAANRCAPHVRVPAMDAQCDAWDACMKQDLAAVNYTAAMARSATKLLNEVVEGLSWKAWMFVATMILLLAVAKAIVAPGVRADSPMVAAAAAAAAAMGPAPARPATTFPSQPALFVPTPYSNGREVFYTPATGRWRRGRFADDDDASETDDSPAAGRGQGNGRFLPAGTPSRVRRSPSKTEGRRSPSKGVY</sequence>
<reference evidence="4" key="1">
    <citation type="journal article" date="2023" name="Mol. Plant Microbe Interact.">
        <title>Elucidating the Obligate Nature and Biological Capacity of an Invasive Fungal Corn Pathogen.</title>
        <authorList>
            <person name="MacCready J.S."/>
            <person name="Roggenkamp E.M."/>
            <person name="Gdanetz K."/>
            <person name="Chilvers M.I."/>
        </authorList>
    </citation>
    <scope>NUCLEOTIDE SEQUENCE</scope>
    <source>
        <strain evidence="4">PM02</strain>
    </source>
</reference>
<gene>
    <name evidence="4" type="ORF">P8C59_007694</name>
</gene>
<feature type="compositionally biased region" description="Acidic residues" evidence="1">
    <location>
        <begin position="443"/>
        <end position="452"/>
    </location>
</feature>
<comment type="caution">
    <text evidence="4">The sequence shown here is derived from an EMBL/GenBank/DDBJ whole genome shotgun (WGS) entry which is preliminary data.</text>
</comment>
<proteinExistence type="predicted"/>
<keyword evidence="5" id="KW-1185">Reference proteome</keyword>
<feature type="region of interest" description="Disordered" evidence="1">
    <location>
        <begin position="104"/>
        <end position="228"/>
    </location>
</feature>
<evidence type="ECO:0000256" key="2">
    <source>
        <dbReference type="SAM" id="Phobius"/>
    </source>
</evidence>
<dbReference type="SMART" id="SM01042">
    <property type="entry name" value="Brr6_like_C_C"/>
    <property type="match status" value="1"/>
</dbReference>
<dbReference type="PANTHER" id="PTHR28136">
    <property type="entry name" value="NUCLEUS EXPORT PROTEIN BRR6"/>
    <property type="match status" value="1"/>
</dbReference>
<dbReference type="GO" id="GO:0055088">
    <property type="term" value="P:lipid homeostasis"/>
    <property type="evidence" value="ECO:0007669"/>
    <property type="project" value="InterPro"/>
</dbReference>
<dbReference type="GO" id="GO:0031965">
    <property type="term" value="C:nuclear membrane"/>
    <property type="evidence" value="ECO:0007669"/>
    <property type="project" value="InterPro"/>
</dbReference>
<dbReference type="InterPro" id="IPR018767">
    <property type="entry name" value="Brl1/Brr6_dom"/>
</dbReference>
<feature type="region of interest" description="Disordered" evidence="1">
    <location>
        <begin position="1"/>
        <end position="80"/>
    </location>
</feature>
<dbReference type="AlphaFoldDB" id="A0AAD9IAT7"/>
<feature type="transmembrane region" description="Helical" evidence="2">
    <location>
        <begin position="357"/>
        <end position="377"/>
    </location>
</feature>
<feature type="transmembrane region" description="Helical" evidence="2">
    <location>
        <begin position="252"/>
        <end position="273"/>
    </location>
</feature>
<feature type="region of interest" description="Disordered" evidence="1">
    <location>
        <begin position="439"/>
        <end position="492"/>
    </location>
</feature>
<feature type="compositionally biased region" description="Gly residues" evidence="1">
    <location>
        <begin position="1"/>
        <end position="10"/>
    </location>
</feature>
<dbReference type="Proteomes" id="UP001217918">
    <property type="component" value="Unassembled WGS sequence"/>
</dbReference>
<keyword evidence="2" id="KW-0472">Membrane</keyword>
<evidence type="ECO:0000313" key="5">
    <source>
        <dbReference type="Proteomes" id="UP001217918"/>
    </source>
</evidence>
<dbReference type="InterPro" id="IPR040202">
    <property type="entry name" value="Brl1/Brr6"/>
</dbReference>
<keyword evidence="2" id="KW-1133">Transmembrane helix</keyword>
<evidence type="ECO:0000256" key="1">
    <source>
        <dbReference type="SAM" id="MobiDB-lite"/>
    </source>
</evidence>
<feature type="compositionally biased region" description="Acidic residues" evidence="1">
    <location>
        <begin position="199"/>
        <end position="212"/>
    </location>
</feature>
<protein>
    <recommendedName>
        <fullName evidence="3">Brl1/Brr6 domain-containing protein</fullName>
    </recommendedName>
</protein>
<accession>A0AAD9IAT7</accession>
<dbReference type="PANTHER" id="PTHR28136:SF1">
    <property type="entry name" value="NUCLEUS EXPORT PROTEIN BRL1"/>
    <property type="match status" value="1"/>
</dbReference>